<dbReference type="GO" id="GO:0005506">
    <property type="term" value="F:iron ion binding"/>
    <property type="evidence" value="ECO:0007669"/>
    <property type="project" value="InterPro"/>
</dbReference>
<dbReference type="AlphaFoldDB" id="A0A6J6CIL6"/>
<evidence type="ECO:0000313" key="4">
    <source>
        <dbReference type="EMBL" id="CAB4549983.1"/>
    </source>
</evidence>
<dbReference type="PANTHER" id="PTHR11908:SF132">
    <property type="entry name" value="ALDEHYDE OXIDASE 1-RELATED"/>
    <property type="match status" value="1"/>
</dbReference>
<dbReference type="Gene3D" id="3.90.1170.50">
    <property type="entry name" value="Aldehyde oxidase/xanthine dehydrogenase, a/b hammerhead"/>
    <property type="match status" value="1"/>
</dbReference>
<organism evidence="4">
    <name type="scientific">freshwater metagenome</name>
    <dbReference type="NCBI Taxonomy" id="449393"/>
    <lineage>
        <taxon>unclassified sequences</taxon>
        <taxon>metagenomes</taxon>
        <taxon>ecological metagenomes</taxon>
    </lineage>
</organism>
<evidence type="ECO:0000256" key="2">
    <source>
        <dbReference type="ARBA" id="ARBA00023002"/>
    </source>
</evidence>
<protein>
    <submittedName>
        <fullName evidence="4">Unannotated protein</fullName>
    </submittedName>
</protein>
<reference evidence="4" key="1">
    <citation type="submission" date="2020-05" db="EMBL/GenBank/DDBJ databases">
        <authorList>
            <person name="Chiriac C."/>
            <person name="Salcher M."/>
            <person name="Ghai R."/>
            <person name="Kavagutti S V."/>
        </authorList>
    </citation>
    <scope>NUCLEOTIDE SEQUENCE</scope>
</reference>
<keyword evidence="1" id="KW-0500">Molybdenum</keyword>
<feature type="domain" description="Aldehyde oxidase/xanthine dehydrogenase a/b hammerhead" evidence="3">
    <location>
        <begin position="20"/>
        <end position="132"/>
    </location>
</feature>
<dbReference type="Pfam" id="PF20256">
    <property type="entry name" value="MoCoBD_2"/>
    <property type="match status" value="1"/>
</dbReference>
<dbReference type="InterPro" id="IPR016208">
    <property type="entry name" value="Ald_Oxase/xanthine_DH-like"/>
</dbReference>
<dbReference type="PANTHER" id="PTHR11908">
    <property type="entry name" value="XANTHINE DEHYDROGENASE"/>
    <property type="match status" value="1"/>
</dbReference>
<dbReference type="InterPro" id="IPR037165">
    <property type="entry name" value="AldOxase/xan_DH_Mopterin-bd_sf"/>
</dbReference>
<dbReference type="InterPro" id="IPR046867">
    <property type="entry name" value="AldOxase/xan_DH_MoCoBD2"/>
</dbReference>
<dbReference type="SUPFAM" id="SSF56003">
    <property type="entry name" value="Molybdenum cofactor-binding domain"/>
    <property type="match status" value="1"/>
</dbReference>
<dbReference type="SUPFAM" id="SSF54665">
    <property type="entry name" value="CO dehydrogenase molybdoprotein N-domain-like"/>
    <property type="match status" value="1"/>
</dbReference>
<name>A0A6J6CIL6_9ZZZZ</name>
<dbReference type="InterPro" id="IPR036856">
    <property type="entry name" value="Ald_Oxase/Xan_DH_a/b_sf"/>
</dbReference>
<dbReference type="InterPro" id="IPR000674">
    <property type="entry name" value="Ald_Oxase/Xan_DH_a/b"/>
</dbReference>
<keyword evidence="2" id="KW-0560">Oxidoreductase</keyword>
<dbReference type="Pfam" id="PF02738">
    <property type="entry name" value="MoCoBD_1"/>
    <property type="match status" value="1"/>
</dbReference>
<accession>A0A6J6CIL6</accession>
<dbReference type="InterPro" id="IPR008274">
    <property type="entry name" value="AldOxase/xan_DH_MoCoBD1"/>
</dbReference>
<dbReference type="EMBL" id="CAEZSR010000025">
    <property type="protein sequence ID" value="CAB4549983.1"/>
    <property type="molecule type" value="Genomic_DNA"/>
</dbReference>
<dbReference type="GO" id="GO:0016491">
    <property type="term" value="F:oxidoreductase activity"/>
    <property type="evidence" value="ECO:0007669"/>
    <property type="project" value="UniProtKB-KW"/>
</dbReference>
<proteinExistence type="predicted"/>
<dbReference type="Pfam" id="PF01315">
    <property type="entry name" value="Ald_Xan_dh_C"/>
    <property type="match status" value="1"/>
</dbReference>
<evidence type="ECO:0000259" key="3">
    <source>
        <dbReference type="SMART" id="SM01008"/>
    </source>
</evidence>
<dbReference type="SMART" id="SM01008">
    <property type="entry name" value="Ald_Xan_dh_C"/>
    <property type="match status" value="1"/>
</dbReference>
<gene>
    <name evidence="4" type="ORF">UFOPK1493_00976</name>
</gene>
<dbReference type="Gene3D" id="3.30.365.10">
    <property type="entry name" value="Aldehyde oxidase/xanthine dehydrogenase, molybdopterin binding domain"/>
    <property type="match status" value="4"/>
</dbReference>
<sequence>MAGSILGNRVLRKEDPKFLTSGGKYVDDLLDEPLLQGALHVTYVRSSVAHGTIASIDASGALEIPGVVAVYTAADLGLEPMPSDFNPMVARGLLAIDKVRFVGEPVAVVVTSDPRVGEDAAERVIVDYDVLPAVVDMEDALTTSTLIHESAGSNVVFDTTVLGIPENSGDAFFEGCEVVVKGRFLNQRVAPCPLEVRGSAVAWVDGRLHQWLSTQAAQGAKATIAKVNGVDPEQVLVIAPDVGGGFGAKISCDPEESLLGVIAKKTGTPLRWRETRSESMMVLGHGRAQVQYVTIGGTRDGKVTHYQLHVIQDAGYFAEMGTILAPFMTRPMASAVYAIPNIECRTTSVVTNTAVTTAYRGAGRPEATAAAERAMDLFAAEIGMDPAELRRKNLIAKFDQPHTTVVGQTYDVGDYEGALDKALAAAGYADLRAEQAKRRASGDVKQLGIGVSVYVEITGGVGSGEHAKIEVLDDGRAIVYTGTSPHGQGHVTAWSMLAHEQTGIPMDKIDVVWGNTDLVPLGDGTMGSRSLQQGGNAVFLASADLVEKAKKVAARMLEADEADVVLDKDQGAFHVSGAPAIAKTWAELAVAAKGDPELPEGLAHAAYYAVSGATFPFGAHVAVVEVDTETGQVKHLRHVACDDAGKVLNPMLLEGQIHGGVAQGTAQALLEEVRYDEDGNPITSNLADYAFISAAELPNIEVVHMETPTFINALGAKGIGESGTIGSTPAVQSAVIDAVSHLGVKHIDMPATAQRVWQAIAAAKG</sequence>
<evidence type="ECO:0000256" key="1">
    <source>
        <dbReference type="ARBA" id="ARBA00022505"/>
    </source>
</evidence>